<dbReference type="GO" id="GO:0046872">
    <property type="term" value="F:metal ion binding"/>
    <property type="evidence" value="ECO:0007669"/>
    <property type="project" value="UniProtKB-KW"/>
</dbReference>
<keyword evidence="2" id="KW-0460">Magnesium</keyword>
<evidence type="ECO:0000313" key="4">
    <source>
        <dbReference type="EMBL" id="RLO01979.1"/>
    </source>
</evidence>
<sequence length="102" mass="11608">MIRRHGCSLILANDPDADRLAVAELLPTGDWHLFTGNEIGTLLGFWEYTQYMKQHPTADKSKLYVVTSTVSSKMLRAIALREGFNFVETLTGYIHYISMKKN</sequence>
<evidence type="ECO:0000256" key="3">
    <source>
        <dbReference type="ARBA" id="ARBA00023235"/>
    </source>
</evidence>
<evidence type="ECO:0000256" key="1">
    <source>
        <dbReference type="ARBA" id="ARBA00022723"/>
    </source>
</evidence>
<evidence type="ECO:0000313" key="5">
    <source>
        <dbReference type="Proteomes" id="UP000275652"/>
    </source>
</evidence>
<dbReference type="GO" id="GO:0005975">
    <property type="term" value="P:carbohydrate metabolic process"/>
    <property type="evidence" value="ECO:0007669"/>
    <property type="project" value="InterPro"/>
</dbReference>
<accession>A0A9X8DQR8</accession>
<name>A0A9X8DQR8_APHAT</name>
<comment type="caution">
    <text evidence="4">The sequence shown here is derived from an EMBL/GenBank/DDBJ whole genome shotgun (WGS) entry which is preliminary data.</text>
</comment>
<dbReference type="GO" id="GO:0008973">
    <property type="term" value="F:phosphopentomutase activity"/>
    <property type="evidence" value="ECO:0007669"/>
    <property type="project" value="TreeGrafter"/>
</dbReference>
<dbReference type="EMBL" id="QUTI01034764">
    <property type="protein sequence ID" value="RLO01979.1"/>
    <property type="molecule type" value="Genomic_DNA"/>
</dbReference>
<dbReference type="GO" id="GO:0005634">
    <property type="term" value="C:nucleus"/>
    <property type="evidence" value="ECO:0007669"/>
    <property type="project" value="TreeGrafter"/>
</dbReference>
<reference evidence="4 5" key="1">
    <citation type="journal article" date="2018" name="J. Invertebr. Pathol.">
        <title>New genotyping method for the causative agent of crayfish plague (Aphanomyces astaci) based on whole genome data.</title>
        <authorList>
            <person name="Minardi D."/>
            <person name="Studholme D.J."/>
            <person name="van der Giezen M."/>
            <person name="Pretto T."/>
            <person name="Oidtmann B."/>
        </authorList>
    </citation>
    <scope>NUCLEOTIDE SEQUENCE [LARGE SCALE GENOMIC DNA]</scope>
    <source>
        <strain evidence="4 5">KB13</strain>
    </source>
</reference>
<dbReference type="SUPFAM" id="SSF53738">
    <property type="entry name" value="Phosphoglucomutase, first 3 domains"/>
    <property type="match status" value="1"/>
</dbReference>
<gene>
    <name evidence="4" type="ORF">DYB28_014892</name>
</gene>
<dbReference type="Proteomes" id="UP000275652">
    <property type="component" value="Unassembled WGS sequence"/>
</dbReference>
<dbReference type="InterPro" id="IPR016055">
    <property type="entry name" value="A-D-PHexomutase_a/b/a-I/II/III"/>
</dbReference>
<organism evidence="4 5">
    <name type="scientific">Aphanomyces astaci</name>
    <name type="common">Crayfish plague agent</name>
    <dbReference type="NCBI Taxonomy" id="112090"/>
    <lineage>
        <taxon>Eukaryota</taxon>
        <taxon>Sar</taxon>
        <taxon>Stramenopiles</taxon>
        <taxon>Oomycota</taxon>
        <taxon>Saprolegniomycetes</taxon>
        <taxon>Saprolegniales</taxon>
        <taxon>Verrucalvaceae</taxon>
        <taxon>Aphanomyces</taxon>
    </lineage>
</organism>
<keyword evidence="3" id="KW-0413">Isomerase</keyword>
<keyword evidence="1" id="KW-0479">Metal-binding</keyword>
<evidence type="ECO:0000256" key="2">
    <source>
        <dbReference type="ARBA" id="ARBA00022842"/>
    </source>
</evidence>
<dbReference type="GO" id="GO:0006166">
    <property type="term" value="P:purine ribonucleoside salvage"/>
    <property type="evidence" value="ECO:0007669"/>
    <property type="project" value="TreeGrafter"/>
</dbReference>
<proteinExistence type="predicted"/>
<evidence type="ECO:0008006" key="6">
    <source>
        <dbReference type="Google" id="ProtNLM"/>
    </source>
</evidence>
<protein>
    <recommendedName>
        <fullName evidence="6">Alpha-D-phosphohexomutase alpha/beta/alpha domain-containing protein</fullName>
    </recommendedName>
</protein>
<dbReference type="Gene3D" id="3.40.120.10">
    <property type="entry name" value="Alpha-D-Glucose-1,6-Bisphosphate, subunit A, domain 3"/>
    <property type="match status" value="2"/>
</dbReference>
<dbReference type="AlphaFoldDB" id="A0A9X8DQR8"/>
<dbReference type="PANTHER" id="PTHR45745">
    <property type="entry name" value="PHOSPHOMANNOMUTASE 45A"/>
    <property type="match status" value="1"/>
</dbReference>
<dbReference type="PANTHER" id="PTHR45745:SF1">
    <property type="entry name" value="PHOSPHOGLUCOMUTASE 2B-RELATED"/>
    <property type="match status" value="1"/>
</dbReference>